<evidence type="ECO:0000313" key="4">
    <source>
        <dbReference type="Proteomes" id="UP001054252"/>
    </source>
</evidence>
<reference evidence="3 4" key="1">
    <citation type="journal article" date="2021" name="Commun. Biol.">
        <title>The genome of Shorea leprosula (Dipterocarpaceae) highlights the ecological relevance of drought in aseasonal tropical rainforests.</title>
        <authorList>
            <person name="Ng K.K.S."/>
            <person name="Kobayashi M.J."/>
            <person name="Fawcett J.A."/>
            <person name="Hatakeyama M."/>
            <person name="Paape T."/>
            <person name="Ng C.H."/>
            <person name="Ang C.C."/>
            <person name="Tnah L.H."/>
            <person name="Lee C.T."/>
            <person name="Nishiyama T."/>
            <person name="Sese J."/>
            <person name="O'Brien M.J."/>
            <person name="Copetti D."/>
            <person name="Mohd Noor M.I."/>
            <person name="Ong R.C."/>
            <person name="Putra M."/>
            <person name="Sireger I.Z."/>
            <person name="Indrioko S."/>
            <person name="Kosugi Y."/>
            <person name="Izuno A."/>
            <person name="Isagi Y."/>
            <person name="Lee S.L."/>
            <person name="Shimizu K.K."/>
        </authorList>
    </citation>
    <scope>NUCLEOTIDE SEQUENCE [LARGE SCALE GENOMIC DNA]</scope>
    <source>
        <strain evidence="3">214</strain>
    </source>
</reference>
<evidence type="ECO:0000313" key="3">
    <source>
        <dbReference type="EMBL" id="GKV19243.1"/>
    </source>
</evidence>
<evidence type="ECO:0000256" key="2">
    <source>
        <dbReference type="SAM" id="Phobius"/>
    </source>
</evidence>
<gene>
    <name evidence="3" type="ORF">SLEP1_g29530</name>
</gene>
<comment type="caution">
    <text evidence="3">The sequence shown here is derived from an EMBL/GenBank/DDBJ whole genome shotgun (WGS) entry which is preliminary data.</text>
</comment>
<dbReference type="EMBL" id="BPVZ01000052">
    <property type="protein sequence ID" value="GKV19243.1"/>
    <property type="molecule type" value="Genomic_DNA"/>
</dbReference>
<feature type="compositionally biased region" description="Basic and acidic residues" evidence="1">
    <location>
        <begin position="1"/>
        <end position="16"/>
    </location>
</feature>
<feature type="transmembrane region" description="Helical" evidence="2">
    <location>
        <begin position="41"/>
        <end position="59"/>
    </location>
</feature>
<proteinExistence type="predicted"/>
<feature type="region of interest" description="Disordered" evidence="1">
    <location>
        <begin position="1"/>
        <end position="27"/>
    </location>
</feature>
<accession>A0AAV5K3B1</accession>
<evidence type="ECO:0000256" key="1">
    <source>
        <dbReference type="SAM" id="MobiDB-lite"/>
    </source>
</evidence>
<keyword evidence="2" id="KW-0472">Membrane</keyword>
<keyword evidence="2" id="KW-1133">Transmembrane helix</keyword>
<protein>
    <submittedName>
        <fullName evidence="3">Uncharacterized protein</fullName>
    </submittedName>
</protein>
<dbReference type="AlphaFoldDB" id="A0AAV5K3B1"/>
<name>A0AAV5K3B1_9ROSI</name>
<sequence>MKEEGTDLERKWEESHPASGGTRGLGPPLHFMSFGSKRRRLFIRFTSLTLWSLTLIHVGQKLNYDNVHSSIGRDVSQSSKA</sequence>
<keyword evidence="4" id="KW-1185">Reference proteome</keyword>
<dbReference type="Proteomes" id="UP001054252">
    <property type="component" value="Unassembled WGS sequence"/>
</dbReference>
<organism evidence="3 4">
    <name type="scientific">Rubroshorea leprosula</name>
    <dbReference type="NCBI Taxonomy" id="152421"/>
    <lineage>
        <taxon>Eukaryota</taxon>
        <taxon>Viridiplantae</taxon>
        <taxon>Streptophyta</taxon>
        <taxon>Embryophyta</taxon>
        <taxon>Tracheophyta</taxon>
        <taxon>Spermatophyta</taxon>
        <taxon>Magnoliopsida</taxon>
        <taxon>eudicotyledons</taxon>
        <taxon>Gunneridae</taxon>
        <taxon>Pentapetalae</taxon>
        <taxon>rosids</taxon>
        <taxon>malvids</taxon>
        <taxon>Malvales</taxon>
        <taxon>Dipterocarpaceae</taxon>
        <taxon>Rubroshorea</taxon>
    </lineage>
</organism>
<keyword evidence="2" id="KW-0812">Transmembrane</keyword>